<sequence>MRKALFFLCFFIPFALMVNAQLVYIPSVPEKVTFADININFDDNARALIQKQIKEIIGKRQSWNKTLEQIAVYKPIIENVLLEEELPVEFIYLAIHQSKLLFHTNMKTTTAGPWQLTAKIAMDHGLSINNQIDERMNVVSSTYATAAYLKEINNVFDNWLSTLFYFYVGNGQINKFDLPDWTDKKNIYLNDETNPYILAFFACKIAVDYSLISYENSTNLTLLEYPNCGGKNLKDIAREFGVEEKSLRDFNSWILGDYIPIEKAYSVVIPALPSQIYSIKSKIEQDVQLNPENGDLGFPVIKKYGNSNGIAPVRWEINGLPGIRAYAGDTPTSLARKAGIDLEDFLEYNELKVTDPVLSKQVYYLASKHKKAAVPFHIVSEDETIHSIARKYGIRMKNILVYNRMAAPQKLQTGRVLWLREKRPKDFPIEIVSLPSINAKSIPLEKTPALFENKNQEIQPADIVQVKLNERKFEADSEQVLEDSKGVLPKAQTSTREEIVPETETNRVGAQMTKSRTVHHPNLIADDKHTYDLVIPDVGSKDANVPSDESGSEMSAEELDSEAYFDNSSRITHIVKKGQTLFSIAQIYGITVKDLLFYNNLKTSNRLVVGQPLVLYLDTQQNINNADKQPIKAKKEEINVQPSAFTWYHEVKNGETMYRISVLYNVSIKQIQEWNNLVDTVIRVGQKIKIIKKA</sequence>
<dbReference type="PROSITE" id="PS51782">
    <property type="entry name" value="LYSM"/>
    <property type="match status" value="4"/>
</dbReference>
<dbReference type="CDD" id="cd00118">
    <property type="entry name" value="LysM"/>
    <property type="match status" value="3"/>
</dbReference>
<feature type="chain" id="PRO_5046034702" evidence="1">
    <location>
        <begin position="21"/>
        <end position="694"/>
    </location>
</feature>
<feature type="domain" description="LysM" evidence="2">
    <location>
        <begin position="647"/>
        <end position="690"/>
    </location>
</feature>
<dbReference type="EMBL" id="JAMZEL010000006">
    <property type="protein sequence ID" value="MCP1383836.1"/>
    <property type="molecule type" value="Genomic_DNA"/>
</dbReference>
<reference evidence="3 4" key="1">
    <citation type="submission" date="2022-06" db="EMBL/GenBank/DDBJ databases">
        <title>Runella sp. S5 genome sequencing.</title>
        <authorList>
            <person name="Park S."/>
        </authorList>
    </citation>
    <scope>NUCLEOTIDE SEQUENCE [LARGE SCALE GENOMIC DNA]</scope>
    <source>
        <strain evidence="3 4">S5</strain>
    </source>
</reference>
<feature type="domain" description="LysM" evidence="2">
    <location>
        <begin position="375"/>
        <end position="419"/>
    </location>
</feature>
<gene>
    <name evidence="3" type="ORF">NCI00_15425</name>
</gene>
<dbReference type="InterPro" id="IPR008258">
    <property type="entry name" value="Transglycosylase_SLT_dom_1"/>
</dbReference>
<dbReference type="PANTHER" id="PTHR33734:SF22">
    <property type="entry name" value="MEMBRANE-BOUND LYTIC MUREIN TRANSGLYCOSYLASE D"/>
    <property type="match status" value="1"/>
</dbReference>
<dbReference type="SMART" id="SM00257">
    <property type="entry name" value="LysM"/>
    <property type="match status" value="4"/>
</dbReference>
<dbReference type="PANTHER" id="PTHR33734">
    <property type="entry name" value="LYSM DOMAIN-CONTAINING GPI-ANCHORED PROTEIN 2"/>
    <property type="match status" value="1"/>
</dbReference>
<comment type="caution">
    <text evidence="3">The sequence shown here is derived from an EMBL/GenBank/DDBJ whole genome shotgun (WGS) entry which is preliminary data.</text>
</comment>
<dbReference type="Proteomes" id="UP001204772">
    <property type="component" value="Unassembled WGS sequence"/>
</dbReference>
<evidence type="ECO:0000313" key="4">
    <source>
        <dbReference type="Proteomes" id="UP001204772"/>
    </source>
</evidence>
<feature type="domain" description="LysM" evidence="2">
    <location>
        <begin position="321"/>
        <end position="365"/>
    </location>
</feature>
<dbReference type="Gene3D" id="1.10.530.10">
    <property type="match status" value="1"/>
</dbReference>
<feature type="signal peptide" evidence="1">
    <location>
        <begin position="1"/>
        <end position="20"/>
    </location>
</feature>
<dbReference type="Pfam" id="PF01464">
    <property type="entry name" value="SLT"/>
    <property type="match status" value="1"/>
</dbReference>
<dbReference type="Pfam" id="PF01476">
    <property type="entry name" value="LysM"/>
    <property type="match status" value="4"/>
</dbReference>
<dbReference type="SUPFAM" id="SSF53955">
    <property type="entry name" value="Lysozyme-like"/>
    <property type="match status" value="1"/>
</dbReference>
<dbReference type="InterPro" id="IPR023346">
    <property type="entry name" value="Lysozyme-like_dom_sf"/>
</dbReference>
<dbReference type="SUPFAM" id="SSF54106">
    <property type="entry name" value="LysM domain"/>
    <property type="match status" value="3"/>
</dbReference>
<dbReference type="RefSeq" id="WP_253528973.1">
    <property type="nucleotide sequence ID" value="NZ_JAMZEL010000006.1"/>
</dbReference>
<accession>A0ABT1FPZ6</accession>
<organism evidence="3 4">
    <name type="scientific">Runella salmonicolor</name>
    <dbReference type="NCBI Taxonomy" id="2950278"/>
    <lineage>
        <taxon>Bacteria</taxon>
        <taxon>Pseudomonadati</taxon>
        <taxon>Bacteroidota</taxon>
        <taxon>Cytophagia</taxon>
        <taxon>Cytophagales</taxon>
        <taxon>Spirosomataceae</taxon>
        <taxon>Runella</taxon>
    </lineage>
</organism>
<dbReference type="InterPro" id="IPR036779">
    <property type="entry name" value="LysM_dom_sf"/>
</dbReference>
<evidence type="ECO:0000259" key="2">
    <source>
        <dbReference type="PROSITE" id="PS51782"/>
    </source>
</evidence>
<keyword evidence="4" id="KW-1185">Reference proteome</keyword>
<dbReference type="InterPro" id="IPR018392">
    <property type="entry name" value="LysM"/>
</dbReference>
<evidence type="ECO:0000256" key="1">
    <source>
        <dbReference type="SAM" id="SignalP"/>
    </source>
</evidence>
<protein>
    <submittedName>
        <fullName evidence="3">LysM peptidoglycan-binding domain-containing protein</fullName>
    </submittedName>
</protein>
<feature type="domain" description="LysM" evidence="2">
    <location>
        <begin position="571"/>
        <end position="615"/>
    </location>
</feature>
<dbReference type="Gene3D" id="3.10.350.10">
    <property type="entry name" value="LysM domain"/>
    <property type="match status" value="3"/>
</dbReference>
<keyword evidence="1" id="KW-0732">Signal</keyword>
<evidence type="ECO:0000313" key="3">
    <source>
        <dbReference type="EMBL" id="MCP1383836.1"/>
    </source>
</evidence>
<name>A0ABT1FPZ6_9BACT</name>
<proteinExistence type="predicted"/>